<gene>
    <name evidence="6" type="ORF">KP509_12G088800</name>
</gene>
<evidence type="ECO:0008006" key="8">
    <source>
        <dbReference type="Google" id="ProtNLM"/>
    </source>
</evidence>
<comment type="subcellular location">
    <subcellularLocation>
        <location evidence="1">Cytoplasm</location>
    </subcellularLocation>
</comment>
<dbReference type="OrthoDB" id="8707547at2759"/>
<evidence type="ECO:0000256" key="4">
    <source>
        <dbReference type="ARBA" id="ARBA00022553"/>
    </source>
</evidence>
<name>A0A8T2TL72_CERRI</name>
<dbReference type="GO" id="GO:0005737">
    <property type="term" value="C:cytoplasm"/>
    <property type="evidence" value="ECO:0007669"/>
    <property type="project" value="UniProtKB-SubCell"/>
</dbReference>
<dbReference type="Proteomes" id="UP000825935">
    <property type="component" value="Chromosome 12"/>
</dbReference>
<evidence type="ECO:0000313" key="7">
    <source>
        <dbReference type="Proteomes" id="UP000825935"/>
    </source>
</evidence>
<protein>
    <recommendedName>
        <fullName evidence="8">Myeloid leukemia factor 1</fullName>
    </recommendedName>
</protein>
<evidence type="ECO:0000313" key="6">
    <source>
        <dbReference type="EMBL" id="KAH7424077.1"/>
    </source>
</evidence>
<feature type="region of interest" description="Disordered" evidence="5">
    <location>
        <begin position="200"/>
        <end position="227"/>
    </location>
</feature>
<evidence type="ECO:0000256" key="2">
    <source>
        <dbReference type="ARBA" id="ARBA00008332"/>
    </source>
</evidence>
<sequence length="227" mass="25505">MNSRRSSSSLLSKLLQRDPFDDPFFRSAPFQSIFDSPFFSPSQGDSLRIEEVPVDASSGGRAPSPIVEHPDDCNELDSREMNSGWLQMPNFPSNGGAYTFSSSSVRYDGPKGAYYAATKLRRGGPEGVVEERFEERDSTTNKHIKRMSRGLKDKGHTFACQKDMKTGKVEENEILHNLKEDEVHDFDAKWEQAAEKYIPGWTKGTPQLTGKTRSLHGRRSIKSLPSK</sequence>
<dbReference type="PANTHER" id="PTHR13105">
    <property type="entry name" value="MYELOID LEUKEMIA FACTOR"/>
    <property type="match status" value="1"/>
</dbReference>
<dbReference type="Pfam" id="PF10248">
    <property type="entry name" value="Mlf1IP"/>
    <property type="match status" value="1"/>
</dbReference>
<evidence type="ECO:0000256" key="5">
    <source>
        <dbReference type="SAM" id="MobiDB-lite"/>
    </source>
</evidence>
<comment type="similarity">
    <text evidence="2">Belongs to the MLF family.</text>
</comment>
<proteinExistence type="inferred from homology"/>
<reference evidence="6" key="1">
    <citation type="submission" date="2021-08" db="EMBL/GenBank/DDBJ databases">
        <title>WGS assembly of Ceratopteris richardii.</title>
        <authorList>
            <person name="Marchant D.B."/>
            <person name="Chen G."/>
            <person name="Jenkins J."/>
            <person name="Shu S."/>
            <person name="Leebens-Mack J."/>
            <person name="Grimwood J."/>
            <person name="Schmutz J."/>
            <person name="Soltis P."/>
            <person name="Soltis D."/>
            <person name="Chen Z.-H."/>
        </authorList>
    </citation>
    <scope>NUCLEOTIDE SEQUENCE</scope>
    <source>
        <strain evidence="6">Whitten #5841</strain>
        <tissue evidence="6">Leaf</tissue>
    </source>
</reference>
<comment type="caution">
    <text evidence="6">The sequence shown here is derived from an EMBL/GenBank/DDBJ whole genome shotgun (WGS) entry which is preliminary data.</text>
</comment>
<keyword evidence="3" id="KW-0963">Cytoplasm</keyword>
<organism evidence="6 7">
    <name type="scientific">Ceratopteris richardii</name>
    <name type="common">Triangle waterfern</name>
    <dbReference type="NCBI Taxonomy" id="49495"/>
    <lineage>
        <taxon>Eukaryota</taxon>
        <taxon>Viridiplantae</taxon>
        <taxon>Streptophyta</taxon>
        <taxon>Embryophyta</taxon>
        <taxon>Tracheophyta</taxon>
        <taxon>Polypodiopsida</taxon>
        <taxon>Polypodiidae</taxon>
        <taxon>Polypodiales</taxon>
        <taxon>Pteridineae</taxon>
        <taxon>Pteridaceae</taxon>
        <taxon>Parkerioideae</taxon>
        <taxon>Ceratopteris</taxon>
    </lineage>
</organism>
<dbReference type="AlphaFoldDB" id="A0A8T2TL72"/>
<evidence type="ECO:0000256" key="3">
    <source>
        <dbReference type="ARBA" id="ARBA00022490"/>
    </source>
</evidence>
<dbReference type="EMBL" id="CM035417">
    <property type="protein sequence ID" value="KAH7424077.1"/>
    <property type="molecule type" value="Genomic_DNA"/>
</dbReference>
<dbReference type="InterPro" id="IPR019376">
    <property type="entry name" value="Myeloid_leukemia_factor"/>
</dbReference>
<keyword evidence="4" id="KW-0597">Phosphoprotein</keyword>
<evidence type="ECO:0000256" key="1">
    <source>
        <dbReference type="ARBA" id="ARBA00004496"/>
    </source>
</evidence>
<dbReference type="OMA" id="REMNSGW"/>
<keyword evidence="7" id="KW-1185">Reference proteome</keyword>
<accession>A0A8T2TL72</accession>